<organism evidence="2 3">
    <name type="scientific">Aaosphaeria arxii CBS 175.79</name>
    <dbReference type="NCBI Taxonomy" id="1450172"/>
    <lineage>
        <taxon>Eukaryota</taxon>
        <taxon>Fungi</taxon>
        <taxon>Dikarya</taxon>
        <taxon>Ascomycota</taxon>
        <taxon>Pezizomycotina</taxon>
        <taxon>Dothideomycetes</taxon>
        <taxon>Pleosporomycetidae</taxon>
        <taxon>Pleosporales</taxon>
        <taxon>Pleosporales incertae sedis</taxon>
        <taxon>Aaosphaeria</taxon>
    </lineage>
</organism>
<sequence length="203" mass="24833">MAFTPLQAAPLRFAEFMELEKQKLYDRFWQHFIRENAIERDRQRDGGLTPAAIHLYWLRGWVKYVVQTQADGSIWLVPVWLPTDYERLVMPWLEFRAMSRLDRPHYIAGIEARGTTGPRQVQVGEEEKQEEHEEEQKQEEHEEEQKQEEREEEQKQEEREEEQKQEEREEEQKQEEREEEDDEEEEEAEEERGRGRMMDERLQ</sequence>
<protein>
    <submittedName>
        <fullName evidence="2">Uncharacterized protein</fullName>
    </submittedName>
</protein>
<name>A0A6A5Y203_9PLEO</name>
<evidence type="ECO:0000313" key="3">
    <source>
        <dbReference type="Proteomes" id="UP000799778"/>
    </source>
</evidence>
<accession>A0A6A5Y203</accession>
<feature type="region of interest" description="Disordered" evidence="1">
    <location>
        <begin position="111"/>
        <end position="203"/>
    </location>
</feature>
<proteinExistence type="predicted"/>
<dbReference type="RefSeq" id="XP_033387588.1">
    <property type="nucleotide sequence ID" value="XM_033531684.1"/>
</dbReference>
<feature type="compositionally biased region" description="Basic and acidic residues" evidence="1">
    <location>
        <begin position="125"/>
        <end position="176"/>
    </location>
</feature>
<feature type="compositionally biased region" description="Basic and acidic residues" evidence="1">
    <location>
        <begin position="191"/>
        <end position="203"/>
    </location>
</feature>
<dbReference type="GeneID" id="54289081"/>
<dbReference type="Proteomes" id="UP000799778">
    <property type="component" value="Unassembled WGS sequence"/>
</dbReference>
<feature type="compositionally biased region" description="Acidic residues" evidence="1">
    <location>
        <begin position="177"/>
        <end position="190"/>
    </location>
</feature>
<reference evidence="2" key="1">
    <citation type="journal article" date="2020" name="Stud. Mycol.">
        <title>101 Dothideomycetes genomes: a test case for predicting lifestyles and emergence of pathogens.</title>
        <authorList>
            <person name="Haridas S."/>
            <person name="Albert R."/>
            <person name="Binder M."/>
            <person name="Bloem J."/>
            <person name="Labutti K."/>
            <person name="Salamov A."/>
            <person name="Andreopoulos B."/>
            <person name="Baker S."/>
            <person name="Barry K."/>
            <person name="Bills G."/>
            <person name="Bluhm B."/>
            <person name="Cannon C."/>
            <person name="Castanera R."/>
            <person name="Culley D."/>
            <person name="Daum C."/>
            <person name="Ezra D."/>
            <person name="Gonzalez J."/>
            <person name="Henrissat B."/>
            <person name="Kuo A."/>
            <person name="Liang C."/>
            <person name="Lipzen A."/>
            <person name="Lutzoni F."/>
            <person name="Magnuson J."/>
            <person name="Mondo S."/>
            <person name="Nolan M."/>
            <person name="Ohm R."/>
            <person name="Pangilinan J."/>
            <person name="Park H.-J."/>
            <person name="Ramirez L."/>
            <person name="Alfaro M."/>
            <person name="Sun H."/>
            <person name="Tritt A."/>
            <person name="Yoshinaga Y."/>
            <person name="Zwiers L.-H."/>
            <person name="Turgeon B."/>
            <person name="Goodwin S."/>
            <person name="Spatafora J."/>
            <person name="Crous P."/>
            <person name="Grigoriev I."/>
        </authorList>
    </citation>
    <scope>NUCLEOTIDE SEQUENCE</scope>
    <source>
        <strain evidence="2">CBS 175.79</strain>
    </source>
</reference>
<keyword evidence="3" id="KW-1185">Reference proteome</keyword>
<evidence type="ECO:0000256" key="1">
    <source>
        <dbReference type="SAM" id="MobiDB-lite"/>
    </source>
</evidence>
<evidence type="ECO:0000313" key="2">
    <source>
        <dbReference type="EMBL" id="KAF2019249.1"/>
    </source>
</evidence>
<gene>
    <name evidence="2" type="ORF">BU24DRAFT_458947</name>
</gene>
<dbReference type="AlphaFoldDB" id="A0A6A5Y203"/>
<dbReference type="EMBL" id="ML978067">
    <property type="protein sequence ID" value="KAF2019249.1"/>
    <property type="molecule type" value="Genomic_DNA"/>
</dbReference>